<dbReference type="RefSeq" id="WP_259826523.1">
    <property type="nucleotide sequence ID" value="NZ_JANZQH010000001.1"/>
</dbReference>
<accession>A0ABT2IBI3</accession>
<reference evidence="1" key="1">
    <citation type="submission" date="2022-08" db="EMBL/GenBank/DDBJ databases">
        <title>Chryseobacterium antibioticum,isolated from the rhizosphere soil of Pyrola in Tibet.</title>
        <authorList>
            <person name="Kan Y."/>
        </authorList>
    </citation>
    <scope>NUCLEOTIDE SEQUENCE</scope>
    <source>
        <strain evidence="1">Pc2-12</strain>
    </source>
</reference>
<dbReference type="Pfam" id="PF09365">
    <property type="entry name" value="DUF2461"/>
    <property type="match status" value="1"/>
</dbReference>
<proteinExistence type="predicted"/>
<dbReference type="PANTHER" id="PTHR36452:SF1">
    <property type="entry name" value="DUF2461 DOMAIN-CONTAINING PROTEIN"/>
    <property type="match status" value="1"/>
</dbReference>
<sequence length="223" mass="25924">MSTIKPETLTFLKDLTQNNNREWFTENKKLYTESQENVISFLDELIKEMAEFDEELGKIDGKKSLFRIYRDTRFSKDKIPYKTNFGASLGMGKGSQKGGYYLHIEPGKSFLAGGVYMPESSVLKEVRKEISLYGADFLKIINQKEFKKHFPELDQDDKLKKIPQGFEKEDPMGDYLKLKSFIVVYHLKDEEVLDKNAVKSMTKIFKLMKPFNDFLNTPISLNL</sequence>
<keyword evidence="2" id="KW-1185">Reference proteome</keyword>
<dbReference type="Proteomes" id="UP001142057">
    <property type="component" value="Unassembled WGS sequence"/>
</dbReference>
<dbReference type="PIRSF" id="PIRSF028451">
    <property type="entry name" value="UCP028451"/>
    <property type="match status" value="1"/>
</dbReference>
<dbReference type="EMBL" id="JANZQH010000001">
    <property type="protein sequence ID" value="MCT2405978.1"/>
    <property type="molecule type" value="Genomic_DNA"/>
</dbReference>
<organism evidence="1 2">
    <name type="scientific">Chryseobacterium pyrolae</name>
    <dbReference type="NCBI Taxonomy" id="2987481"/>
    <lineage>
        <taxon>Bacteria</taxon>
        <taxon>Pseudomonadati</taxon>
        <taxon>Bacteroidota</taxon>
        <taxon>Flavobacteriia</taxon>
        <taxon>Flavobacteriales</taxon>
        <taxon>Weeksellaceae</taxon>
        <taxon>Chryseobacterium group</taxon>
        <taxon>Chryseobacterium</taxon>
    </lineage>
</organism>
<dbReference type="NCBIfam" id="TIGR02453">
    <property type="entry name" value="TIGR02453 family protein"/>
    <property type="match status" value="1"/>
</dbReference>
<name>A0ABT2IBI3_9FLAO</name>
<protein>
    <submittedName>
        <fullName evidence="1">DUF2461 domain-containing protein</fullName>
    </submittedName>
</protein>
<dbReference type="InterPro" id="IPR012808">
    <property type="entry name" value="CHP02453"/>
</dbReference>
<evidence type="ECO:0000313" key="2">
    <source>
        <dbReference type="Proteomes" id="UP001142057"/>
    </source>
</evidence>
<evidence type="ECO:0000313" key="1">
    <source>
        <dbReference type="EMBL" id="MCT2405978.1"/>
    </source>
</evidence>
<gene>
    <name evidence="1" type="ORF">NZD88_00240</name>
</gene>
<dbReference type="InterPro" id="IPR015996">
    <property type="entry name" value="UCP028451"/>
</dbReference>
<comment type="caution">
    <text evidence="1">The sequence shown here is derived from an EMBL/GenBank/DDBJ whole genome shotgun (WGS) entry which is preliminary data.</text>
</comment>
<dbReference type="PANTHER" id="PTHR36452">
    <property type="entry name" value="CHROMOSOME 12, WHOLE GENOME SHOTGUN SEQUENCE"/>
    <property type="match status" value="1"/>
</dbReference>